<dbReference type="PANTHER" id="PTHR40254">
    <property type="entry name" value="BLR0577 PROTEIN"/>
    <property type="match status" value="1"/>
</dbReference>
<dbReference type="InterPro" id="IPR052189">
    <property type="entry name" value="L-asp_N-monooxygenase_NS-form"/>
</dbReference>
<protein>
    <submittedName>
        <fullName evidence="2">Hydroxyacylglutathione hydrolase</fullName>
    </submittedName>
</protein>
<dbReference type="InterPro" id="IPR036188">
    <property type="entry name" value="FAD/NAD-bd_sf"/>
</dbReference>
<dbReference type="AlphaFoldDB" id="A0A0N7JUY7"/>
<dbReference type="SUPFAM" id="SSF51735">
    <property type="entry name" value="NAD(P)-binding Rossmann-fold domains"/>
    <property type="match status" value="1"/>
</dbReference>
<keyword evidence="2" id="KW-0378">Hydrolase</keyword>
<gene>
    <name evidence="2" type="ORF">K788_0006329</name>
</gene>
<dbReference type="PRINTS" id="PR00368">
    <property type="entry name" value="FADPNR"/>
</dbReference>
<reference evidence="2 3" key="1">
    <citation type="journal article" date="2014" name="Genome Announc.">
        <title>Draft Genome Sequence of the Haloacid-Degrading Burkholderia caribensis Strain MBA4.</title>
        <authorList>
            <person name="Pan Y."/>
            <person name="Kong K.F."/>
            <person name="Tsang J.S."/>
        </authorList>
    </citation>
    <scope>NUCLEOTIDE SEQUENCE [LARGE SCALE GENOMIC DNA]</scope>
    <source>
        <strain evidence="2 3">MBA4</strain>
    </source>
</reference>
<name>A0A0N7JUY7_9BURK</name>
<accession>A0A0N7JUY7</accession>
<evidence type="ECO:0000259" key="1">
    <source>
        <dbReference type="Pfam" id="PF13454"/>
    </source>
</evidence>
<evidence type="ECO:0000313" key="2">
    <source>
        <dbReference type="EMBL" id="ALL67725.1"/>
    </source>
</evidence>
<dbReference type="InterPro" id="IPR038732">
    <property type="entry name" value="HpyO/CreE_NAD-binding"/>
</dbReference>
<organism evidence="2 3">
    <name type="scientific">Paraburkholderia caribensis MBA4</name>
    <dbReference type="NCBI Taxonomy" id="1323664"/>
    <lineage>
        <taxon>Bacteria</taxon>
        <taxon>Pseudomonadati</taxon>
        <taxon>Pseudomonadota</taxon>
        <taxon>Betaproteobacteria</taxon>
        <taxon>Burkholderiales</taxon>
        <taxon>Burkholderiaceae</taxon>
        <taxon>Paraburkholderia</taxon>
    </lineage>
</organism>
<dbReference type="EMBL" id="CP012747">
    <property type="protein sequence ID" value="ALL67725.1"/>
    <property type="molecule type" value="Genomic_DNA"/>
</dbReference>
<dbReference type="Proteomes" id="UP000019146">
    <property type="component" value="Chromosome 2"/>
</dbReference>
<dbReference type="PANTHER" id="PTHR40254:SF1">
    <property type="entry name" value="BLR0577 PROTEIN"/>
    <property type="match status" value="1"/>
</dbReference>
<dbReference type="PRINTS" id="PR00411">
    <property type="entry name" value="PNDRDTASEI"/>
</dbReference>
<dbReference type="SUPFAM" id="SSF51905">
    <property type="entry name" value="FAD/NAD(P)-binding domain"/>
    <property type="match status" value="1"/>
</dbReference>
<dbReference type="GO" id="GO:0016787">
    <property type="term" value="F:hydrolase activity"/>
    <property type="evidence" value="ECO:0007669"/>
    <property type="project" value="UniProtKB-KW"/>
</dbReference>
<sequence>MSNTTCQRRLVIIGGGVGGVAAFAAAVRFRIAHSVDIIDPAGIGRCVAFSAIDPALLCNTSVETMSILDDDPDDFLAYLHSIGVPASRDAFVPRFYVSNYLVSRHSSFATLAHSVGISHRLVQATARRITKVPTGGYHVLLDDDTKLEASDVLVCTGTGESYVPDVVRAHVGTPRLFECLYPEERVLKQLAPRSRVLVLGSRLSAVDAALILCRAGHSVVAASPSGRLPAVRTATPRMCAIPVDTGAFARLDLRSPTLSWRILRIVSRAARAVRGQPLRKQVAYDSEPVERLRLEVELARRGATDWQSIIVGHMDAAERRLRDDPPAQQRTAIGEMSRPVGRYLFACPVQNGEKLLGYAEQNLFRVKAATPAALYRDETWRVQWHDGSPDAYDAVVCATGFHKAYLRVSADKLALDADMDADIGVEPHVSTDLRVWMAGASQAERIWTLGLASHLGSPMINAVYQIVRQAGDLCRHWRGLDELNHERLTVAAEAG</sequence>
<evidence type="ECO:0000313" key="3">
    <source>
        <dbReference type="Proteomes" id="UP000019146"/>
    </source>
</evidence>
<dbReference type="KEGG" id="bcai:K788_0006329"/>
<dbReference type="Pfam" id="PF13454">
    <property type="entry name" value="NAD_binding_9"/>
    <property type="match status" value="1"/>
</dbReference>
<dbReference type="Gene3D" id="3.50.50.60">
    <property type="entry name" value="FAD/NAD(P)-binding domain"/>
    <property type="match status" value="1"/>
</dbReference>
<dbReference type="InterPro" id="IPR036291">
    <property type="entry name" value="NAD(P)-bd_dom_sf"/>
</dbReference>
<proteinExistence type="predicted"/>
<feature type="domain" description="FAD-dependent urate hydroxylase HpyO/Asp monooxygenase CreE-like FAD/NAD(P)-binding" evidence="1">
    <location>
        <begin position="11"/>
        <end position="158"/>
    </location>
</feature>